<comment type="caution">
    <text evidence="3">The sequence shown here is derived from an EMBL/GenBank/DDBJ whole genome shotgun (WGS) entry which is preliminary data.</text>
</comment>
<evidence type="ECO:0000259" key="2">
    <source>
        <dbReference type="Pfam" id="PF03413"/>
    </source>
</evidence>
<feature type="compositionally biased region" description="Basic and acidic residues" evidence="1">
    <location>
        <begin position="168"/>
        <end position="208"/>
    </location>
</feature>
<name>A0A4R1HH72_PSEEN</name>
<dbReference type="Pfam" id="PF03413">
    <property type="entry name" value="PepSY"/>
    <property type="match status" value="1"/>
</dbReference>
<protein>
    <recommendedName>
        <fullName evidence="2">PepSY domain-containing protein</fullName>
    </recommendedName>
</protein>
<sequence length="231" mass="24152">MAGCGWCSIWALPRIPNSPLGIGQRDLEARIGTVVVVSRNPRHTIQEEAVSTRSITVTVVAAAVLAVGGGTALAMGAGADRSSSTMTLASSRSQPTGSPTAPATPPAGTTIDRGTAERTAIQVAGGGVVTKSELDDRDDDGDPREWEVDVRNGSGLHEIEMNAVTGEVTEHDQDGLRDDDGRDDRDDDRGGDDRGDDKGGNRIGDDRGAQAQGDDDRFDDNGGDRDDRGDD</sequence>
<keyword evidence="4" id="KW-1185">Reference proteome</keyword>
<dbReference type="InterPro" id="IPR025711">
    <property type="entry name" value="PepSY"/>
</dbReference>
<evidence type="ECO:0000313" key="3">
    <source>
        <dbReference type="EMBL" id="TCK20123.1"/>
    </source>
</evidence>
<dbReference type="Proteomes" id="UP000295560">
    <property type="component" value="Unassembled WGS sequence"/>
</dbReference>
<evidence type="ECO:0000313" key="4">
    <source>
        <dbReference type="Proteomes" id="UP000295560"/>
    </source>
</evidence>
<feature type="domain" description="PepSY" evidence="2">
    <location>
        <begin position="115"/>
        <end position="170"/>
    </location>
</feature>
<dbReference type="AlphaFoldDB" id="A0A4R1HH72"/>
<evidence type="ECO:0000256" key="1">
    <source>
        <dbReference type="SAM" id="MobiDB-lite"/>
    </source>
</evidence>
<reference evidence="3 4" key="1">
    <citation type="submission" date="2019-03" db="EMBL/GenBank/DDBJ databases">
        <title>Sequencing the genomes of 1000 actinobacteria strains.</title>
        <authorList>
            <person name="Klenk H.-P."/>
        </authorList>
    </citation>
    <scope>NUCLEOTIDE SEQUENCE [LARGE SCALE GENOMIC DNA]</scope>
    <source>
        <strain evidence="3 4">DSM 44969</strain>
    </source>
</reference>
<accession>A0A4R1HH72</accession>
<gene>
    <name evidence="3" type="ORF">EV378_4072</name>
</gene>
<organism evidence="3 4">
    <name type="scientific">Pseudonocardia endophytica</name>
    <dbReference type="NCBI Taxonomy" id="401976"/>
    <lineage>
        <taxon>Bacteria</taxon>
        <taxon>Bacillati</taxon>
        <taxon>Actinomycetota</taxon>
        <taxon>Actinomycetes</taxon>
        <taxon>Pseudonocardiales</taxon>
        <taxon>Pseudonocardiaceae</taxon>
        <taxon>Pseudonocardia</taxon>
    </lineage>
</organism>
<dbReference type="Gene3D" id="3.10.450.40">
    <property type="match status" value="1"/>
</dbReference>
<feature type="region of interest" description="Disordered" evidence="1">
    <location>
        <begin position="84"/>
        <end position="231"/>
    </location>
</feature>
<proteinExistence type="predicted"/>
<feature type="compositionally biased region" description="Basic and acidic residues" evidence="1">
    <location>
        <begin position="219"/>
        <end position="231"/>
    </location>
</feature>
<dbReference type="EMBL" id="SMFZ01000002">
    <property type="protein sequence ID" value="TCK20123.1"/>
    <property type="molecule type" value="Genomic_DNA"/>
</dbReference>
<feature type="compositionally biased region" description="Low complexity" evidence="1">
    <location>
        <begin position="84"/>
        <end position="110"/>
    </location>
</feature>